<keyword evidence="6 9" id="KW-0093">Biotin biosynthesis</keyword>
<dbReference type="GO" id="GO:0005737">
    <property type="term" value="C:cytoplasm"/>
    <property type="evidence" value="ECO:0007669"/>
    <property type="project" value="UniProtKB-SubCell"/>
</dbReference>
<dbReference type="InterPro" id="IPR005814">
    <property type="entry name" value="Aminotrans_3"/>
</dbReference>
<keyword evidence="11" id="KW-1185">Reference proteome</keyword>
<feature type="binding site" evidence="9">
    <location>
        <begin position="130"/>
        <end position="131"/>
    </location>
    <ligand>
        <name>pyridoxal 5'-phosphate</name>
        <dbReference type="ChEBI" id="CHEBI:597326"/>
    </ligand>
</feature>
<organism evidence="10 11">
    <name type="scientific">Marinomonas transparens</name>
    <dbReference type="NCBI Taxonomy" id="2795388"/>
    <lineage>
        <taxon>Bacteria</taxon>
        <taxon>Pseudomonadati</taxon>
        <taxon>Pseudomonadota</taxon>
        <taxon>Gammaproteobacteria</taxon>
        <taxon>Oceanospirillales</taxon>
        <taxon>Oceanospirillaceae</taxon>
        <taxon>Marinomonas</taxon>
    </lineage>
</organism>
<accession>A0A934JLY5</accession>
<dbReference type="PIRSF" id="PIRSF000521">
    <property type="entry name" value="Transaminase_4ab_Lys_Orn"/>
    <property type="match status" value="1"/>
</dbReference>
<proteinExistence type="inferred from homology"/>
<feature type="modified residue" description="N6-(pyridoxal phosphate)lysine" evidence="9">
    <location>
        <position position="293"/>
    </location>
</feature>
<dbReference type="GO" id="GO:0004015">
    <property type="term" value="F:adenosylmethionine-8-amino-7-oxononanoate transaminase activity"/>
    <property type="evidence" value="ECO:0007669"/>
    <property type="project" value="UniProtKB-UniRule"/>
</dbReference>
<dbReference type="RefSeq" id="WP_199466982.1">
    <property type="nucleotide sequence ID" value="NZ_JAEMNX010000002.1"/>
</dbReference>
<dbReference type="InterPro" id="IPR015424">
    <property type="entry name" value="PyrdxlP-dep_Trfase"/>
</dbReference>
<evidence type="ECO:0000256" key="9">
    <source>
        <dbReference type="HAMAP-Rule" id="MF_00834"/>
    </source>
</evidence>
<dbReference type="InterPro" id="IPR015421">
    <property type="entry name" value="PyrdxlP-dep_Trfase_major"/>
</dbReference>
<dbReference type="Gene3D" id="3.40.640.10">
    <property type="entry name" value="Type I PLP-dependent aspartate aminotransferase-like (Major domain)"/>
    <property type="match status" value="1"/>
</dbReference>
<comment type="caution">
    <text evidence="10">The sequence shown here is derived from an EMBL/GenBank/DDBJ whole genome shotgun (WGS) entry which is preliminary data.</text>
</comment>
<dbReference type="HAMAP" id="MF_00834">
    <property type="entry name" value="BioA"/>
    <property type="match status" value="1"/>
</dbReference>
<comment type="catalytic activity">
    <reaction evidence="8 9">
        <text>(8S)-8-amino-7-oxononanoate + S-adenosyl-L-methionine = S-adenosyl-4-methylsulfanyl-2-oxobutanoate + (7R,8S)-7,8-diammoniononanoate</text>
        <dbReference type="Rhea" id="RHEA:16861"/>
        <dbReference type="ChEBI" id="CHEBI:16490"/>
        <dbReference type="ChEBI" id="CHEBI:59789"/>
        <dbReference type="ChEBI" id="CHEBI:149468"/>
        <dbReference type="ChEBI" id="CHEBI:149469"/>
        <dbReference type="EC" id="2.6.1.62"/>
    </reaction>
</comment>
<feature type="site" description="Participates in the substrate recognition with KAPA and in a stacking interaction with the adenine ring of SAM" evidence="9">
    <location>
        <position position="35"/>
    </location>
</feature>
<name>A0A934JLY5_9GAMM</name>
<gene>
    <name evidence="9 10" type="primary">bioA</name>
    <name evidence="10" type="ORF">I8J31_03900</name>
</gene>
<keyword evidence="3 9" id="KW-0032">Aminotransferase</keyword>
<dbReference type="Pfam" id="PF00202">
    <property type="entry name" value="Aminotran_3"/>
    <property type="match status" value="1"/>
</dbReference>
<dbReference type="GO" id="GO:0009102">
    <property type="term" value="P:biotin biosynthetic process"/>
    <property type="evidence" value="ECO:0007669"/>
    <property type="project" value="UniProtKB-UniRule"/>
</dbReference>
<comment type="subunit">
    <text evidence="9">Homodimer.</text>
</comment>
<keyword evidence="5 9" id="KW-0949">S-adenosyl-L-methionine</keyword>
<feature type="binding site" evidence="9">
    <location>
        <position position="409"/>
    </location>
    <ligand>
        <name>substrate</name>
    </ligand>
</feature>
<evidence type="ECO:0000256" key="4">
    <source>
        <dbReference type="ARBA" id="ARBA00022679"/>
    </source>
</evidence>
<keyword evidence="7 9" id="KW-0663">Pyridoxal phosphate</keyword>
<dbReference type="AlphaFoldDB" id="A0A934JLY5"/>
<dbReference type="CDD" id="cd00610">
    <property type="entry name" value="OAT_like"/>
    <property type="match status" value="1"/>
</dbReference>
<dbReference type="GO" id="GO:0030170">
    <property type="term" value="F:pyridoxal phosphate binding"/>
    <property type="evidence" value="ECO:0007669"/>
    <property type="project" value="UniProtKB-UniRule"/>
</dbReference>
<sequence length="444" mass="49432">MQTPSTPQDPLTTLETTLTNEEYIDLDKQLLWHPYTSMSNPTPHYLVEKANGCEITLNDGRTLIDGMSSWWSVIHGYNHPTMNAAIQQQLSQFSHVMFGGFTHKPAIELARRLVAMTPSELQRVFFSDSGSVSVEVALKMAIQYWNTQNKPNKQFFVTPKSGYHGDTFAAMSVCDPENGMHNLFTEALTQQLFVSPPPTGIHDPIKSEYLDEIRQVFQQNHKKVAGFIIEPVVQNAGGMRFYNPDYLNHLRALCDEFDILLIFDEIATGFGRTGKLFATDHSNICPDIMCVGKALTGGYMTLAATITTDKVALGISDQGGVFMHGPTFMGNPLACSAANASLALLNTYDIPNKITQLENWMCEALAPCSKLEQVKEVRCFGGIGVVELKQAVNQHDIQPKFVELGVWVRPFGKLIYLMPPYVITQQQIQTLAQAIYKVASEEPN</sequence>
<dbReference type="InterPro" id="IPR005815">
    <property type="entry name" value="BioA"/>
</dbReference>
<comment type="pathway">
    <text evidence="2 9">Cofactor biosynthesis; biotin biosynthesis; 7,8-diaminononanoate from 8-amino-7-oxononanoate (SAM route): step 1/1.</text>
</comment>
<keyword evidence="9" id="KW-0963">Cytoplasm</keyword>
<feature type="binding site" evidence="9">
    <location>
        <position position="264"/>
    </location>
    <ligand>
        <name>pyridoxal 5'-phosphate</name>
        <dbReference type="ChEBI" id="CHEBI:597326"/>
    </ligand>
</feature>
<dbReference type="InterPro" id="IPR015422">
    <property type="entry name" value="PyrdxlP-dep_Trfase_small"/>
</dbReference>
<feature type="binding site" evidence="9">
    <location>
        <begin position="326"/>
        <end position="327"/>
    </location>
    <ligand>
        <name>pyridoxal 5'-phosphate</name>
        <dbReference type="ChEBI" id="CHEBI:597326"/>
    </ligand>
</feature>
<evidence type="ECO:0000256" key="1">
    <source>
        <dbReference type="ARBA" id="ARBA00001933"/>
    </source>
</evidence>
<evidence type="ECO:0000313" key="10">
    <source>
        <dbReference type="EMBL" id="MBJ7536818.1"/>
    </source>
</evidence>
<dbReference type="FunFam" id="3.40.640.10:FF:000041">
    <property type="entry name" value="Adenosylmethionine-8-amino-7-oxononanoate aminotransferase"/>
    <property type="match status" value="1"/>
</dbReference>
<keyword evidence="4 9" id="KW-0808">Transferase</keyword>
<dbReference type="PANTHER" id="PTHR42684:SF17">
    <property type="entry name" value="ADENOSYLMETHIONINE-8-AMINO-7-OXONONANOATE AMINOTRANSFERASE"/>
    <property type="match status" value="1"/>
</dbReference>
<evidence type="ECO:0000256" key="2">
    <source>
        <dbReference type="ARBA" id="ARBA00005063"/>
    </source>
</evidence>
<comment type="cofactor">
    <cofactor evidence="1 9">
        <name>pyridoxal 5'-phosphate</name>
        <dbReference type="ChEBI" id="CHEBI:597326"/>
    </cofactor>
</comment>
<comment type="subcellular location">
    <subcellularLocation>
        <location evidence="9">Cytoplasm</location>
    </subcellularLocation>
</comment>
<dbReference type="PANTHER" id="PTHR42684">
    <property type="entry name" value="ADENOSYLMETHIONINE-8-AMINO-7-OXONONANOATE AMINOTRANSFERASE"/>
    <property type="match status" value="1"/>
</dbReference>
<evidence type="ECO:0000313" key="11">
    <source>
        <dbReference type="Proteomes" id="UP000628710"/>
    </source>
</evidence>
<evidence type="ECO:0000256" key="6">
    <source>
        <dbReference type="ARBA" id="ARBA00022756"/>
    </source>
</evidence>
<reference evidence="10" key="1">
    <citation type="submission" date="2020-12" db="EMBL/GenBank/DDBJ databases">
        <title>Marinomonas arctica sp. nov., a psychrotolerant bacterium isolated from the Arctic.</title>
        <authorList>
            <person name="Zhang Y."/>
        </authorList>
    </citation>
    <scope>NUCLEOTIDE SEQUENCE</scope>
    <source>
        <strain evidence="10">C1424</strain>
    </source>
</reference>
<dbReference type="InterPro" id="IPR049704">
    <property type="entry name" value="Aminotrans_3_PPA_site"/>
</dbReference>
<evidence type="ECO:0000256" key="3">
    <source>
        <dbReference type="ARBA" id="ARBA00022576"/>
    </source>
</evidence>
<dbReference type="NCBIfam" id="TIGR00508">
    <property type="entry name" value="bioA"/>
    <property type="match status" value="1"/>
</dbReference>
<dbReference type="SUPFAM" id="SSF53383">
    <property type="entry name" value="PLP-dependent transferases"/>
    <property type="match status" value="1"/>
</dbReference>
<protein>
    <recommendedName>
        <fullName evidence="9">Adenosylmethionine-8-amino-7-oxononanoate aminotransferase</fullName>
        <ecNumber evidence="9">2.6.1.62</ecNumber>
    </recommendedName>
    <alternativeName>
        <fullName evidence="9">7,8-diamino-pelargonic acid aminotransferase</fullName>
        <shortName evidence="9">DAPA AT</shortName>
        <shortName evidence="9">DAPA aminotransferase</shortName>
    </alternativeName>
    <alternativeName>
        <fullName evidence="9">7,8-diaminononanoate synthase</fullName>
        <shortName evidence="9">DANS</shortName>
    </alternativeName>
    <alternativeName>
        <fullName evidence="9">Diaminopelargonic acid synthase</fullName>
    </alternativeName>
</protein>
<evidence type="ECO:0000256" key="7">
    <source>
        <dbReference type="ARBA" id="ARBA00022898"/>
    </source>
</evidence>
<comment type="similarity">
    <text evidence="9">Belongs to the class-III pyridoxal-phosphate-dependent aminotransferase family. BioA subfamily.</text>
</comment>
<dbReference type="NCBIfam" id="NF004624">
    <property type="entry name" value="PRK05964.1"/>
    <property type="match status" value="1"/>
</dbReference>
<dbReference type="Proteomes" id="UP000628710">
    <property type="component" value="Unassembled WGS sequence"/>
</dbReference>
<evidence type="ECO:0000256" key="5">
    <source>
        <dbReference type="ARBA" id="ARBA00022691"/>
    </source>
</evidence>
<dbReference type="PROSITE" id="PS00600">
    <property type="entry name" value="AA_TRANSFER_CLASS_3"/>
    <property type="match status" value="1"/>
</dbReference>
<dbReference type="Gene3D" id="3.90.1150.10">
    <property type="entry name" value="Aspartate Aminotransferase, domain 1"/>
    <property type="match status" value="1"/>
</dbReference>
<feature type="binding site" evidence="9">
    <location>
        <position position="293"/>
    </location>
    <ligand>
        <name>substrate</name>
    </ligand>
</feature>
<feature type="binding site" evidence="9">
    <location>
        <position position="163"/>
    </location>
    <ligand>
        <name>substrate</name>
    </ligand>
</feature>
<feature type="binding site" evidence="9">
    <location>
        <position position="70"/>
    </location>
    <ligand>
        <name>substrate</name>
    </ligand>
</feature>
<evidence type="ECO:0000256" key="8">
    <source>
        <dbReference type="ARBA" id="ARBA00048449"/>
    </source>
</evidence>
<dbReference type="EMBL" id="JAEMNX010000002">
    <property type="protein sequence ID" value="MBJ7536818.1"/>
    <property type="molecule type" value="Genomic_DNA"/>
</dbReference>
<dbReference type="EC" id="2.6.1.62" evidence="9"/>
<feature type="binding site" evidence="9">
    <location>
        <position position="325"/>
    </location>
    <ligand>
        <name>substrate</name>
    </ligand>
</feature>
<comment type="function">
    <text evidence="9">Catalyzes the transfer of the alpha-amino group from S-adenosyl-L-methionine (SAM) to 7-keto-8-aminopelargonic acid (KAPA) to form 7,8-diaminopelargonic acid (DAPA). It is the only aminotransferase known to utilize SAM as an amino donor.</text>
</comment>